<reference evidence="1" key="1">
    <citation type="journal article" date="2011" name="PLoS Biol.">
        <title>Gene gain and loss during evolution of obligate parasitism in the white rust pathogen of Arabidopsis thaliana.</title>
        <authorList>
            <person name="Kemen E."/>
            <person name="Gardiner A."/>
            <person name="Schultz-Larsen T."/>
            <person name="Kemen A.C."/>
            <person name="Balmuth A.L."/>
            <person name="Robert-Seilaniantz A."/>
            <person name="Bailey K."/>
            <person name="Holub E."/>
            <person name="Studholme D.J."/>
            <person name="Maclean D."/>
            <person name="Jones J.D."/>
        </authorList>
    </citation>
    <scope>NUCLEOTIDE SEQUENCE</scope>
</reference>
<accession>F0WFY4</accession>
<proteinExistence type="predicted"/>
<name>F0WFY4_9STRA</name>
<dbReference type="EMBL" id="FR824131">
    <property type="protein sequence ID" value="CCA20118.1"/>
    <property type="molecule type" value="Genomic_DNA"/>
</dbReference>
<organism evidence="1">
    <name type="scientific">Albugo laibachii Nc14</name>
    <dbReference type="NCBI Taxonomy" id="890382"/>
    <lineage>
        <taxon>Eukaryota</taxon>
        <taxon>Sar</taxon>
        <taxon>Stramenopiles</taxon>
        <taxon>Oomycota</taxon>
        <taxon>Peronosporomycetes</taxon>
        <taxon>Albuginales</taxon>
        <taxon>Albuginaceae</taxon>
        <taxon>Albugo</taxon>
    </lineage>
</organism>
<dbReference type="AlphaFoldDB" id="F0WFY4"/>
<reference evidence="1" key="2">
    <citation type="submission" date="2011-02" db="EMBL/GenBank/DDBJ databases">
        <authorList>
            <person name="MacLean D."/>
        </authorList>
    </citation>
    <scope>NUCLEOTIDE SEQUENCE</scope>
</reference>
<protein>
    <submittedName>
        <fullName evidence="1">AlNc14C86G5517 protein</fullName>
    </submittedName>
</protein>
<gene>
    <name evidence="1" type="primary">AlNc14C86G5517</name>
    <name evidence="1" type="ORF">ALNC14_062610</name>
</gene>
<sequence>MVIRHLSSGSWRAAIRALLTESALLLGIIPKQTHGLYAAVPFGLSTTFSHSTAFLLSFGQLIQLLGVRNGSEGLSRLPPSISEGLVAGLVVDVIYEMTQTEKWAPQARRFR</sequence>
<dbReference type="HOGENOM" id="CLU_2163119_0_0_1"/>
<evidence type="ECO:0000313" key="1">
    <source>
        <dbReference type="EMBL" id="CCA20118.1"/>
    </source>
</evidence>